<dbReference type="Proteomes" id="UP000065641">
    <property type="component" value="Chromosome"/>
</dbReference>
<sequence length="66" mass="7356">MSTAAQQLAKIKEAIALGALEIHMNGRRVTYRSLNEMRSIRDELQRQISGSSGPDVLRPTFDKGIE</sequence>
<proteinExistence type="predicted"/>
<evidence type="ECO:0000313" key="3">
    <source>
        <dbReference type="Proteomes" id="UP000065641"/>
    </source>
</evidence>
<protein>
    <submittedName>
        <fullName evidence="2">Uncharacterized protein</fullName>
    </submittedName>
</protein>
<dbReference type="KEGG" id="pspi:PS2015_1934"/>
<dbReference type="RefSeq" id="WP_058022052.1">
    <property type="nucleotide sequence ID" value="NZ_CP013189.1"/>
</dbReference>
<dbReference type="EMBL" id="CP013189">
    <property type="protein sequence ID" value="ALO46580.1"/>
    <property type="molecule type" value="Genomic_DNA"/>
</dbReference>
<reference evidence="2 3" key="1">
    <citation type="submission" date="2015-11" db="EMBL/GenBank/DDBJ databases">
        <authorList>
            <person name="Zhang Y."/>
            <person name="Guo Z."/>
        </authorList>
    </citation>
    <scope>NUCLEOTIDE SEQUENCE [LARGE SCALE GENOMIC DNA]</scope>
    <source>
        <strain evidence="2 3">KCTC 32221</strain>
    </source>
</reference>
<name>A0A0S2KEV3_9GAMM</name>
<dbReference type="AlphaFoldDB" id="A0A0S2KEV3"/>
<organism evidence="2 3">
    <name type="scientific">Pseudohongiella spirulinae</name>
    <dbReference type="NCBI Taxonomy" id="1249552"/>
    <lineage>
        <taxon>Bacteria</taxon>
        <taxon>Pseudomonadati</taxon>
        <taxon>Pseudomonadota</taxon>
        <taxon>Gammaproteobacteria</taxon>
        <taxon>Pseudomonadales</taxon>
        <taxon>Pseudohongiellaceae</taxon>
        <taxon>Pseudohongiella</taxon>
    </lineage>
</organism>
<accession>A0A0S2KEV3</accession>
<dbReference type="NCBIfam" id="NF047331">
    <property type="entry name" value="phage_HTJ"/>
    <property type="match status" value="1"/>
</dbReference>
<dbReference type="OrthoDB" id="5574012at2"/>
<evidence type="ECO:0000256" key="1">
    <source>
        <dbReference type="SAM" id="MobiDB-lite"/>
    </source>
</evidence>
<dbReference type="STRING" id="1249552.PS2015_1934"/>
<keyword evidence="3" id="KW-1185">Reference proteome</keyword>
<gene>
    <name evidence="2" type="ORF">PS2015_1934</name>
</gene>
<evidence type="ECO:0000313" key="2">
    <source>
        <dbReference type="EMBL" id="ALO46580.1"/>
    </source>
</evidence>
<feature type="region of interest" description="Disordered" evidence="1">
    <location>
        <begin position="46"/>
        <end position="66"/>
    </location>
</feature>